<dbReference type="CDD" id="cd13530">
    <property type="entry name" value="PBP2_peptides_like"/>
    <property type="match status" value="1"/>
</dbReference>
<evidence type="ECO:0000256" key="4">
    <source>
        <dbReference type="RuleBase" id="RU003744"/>
    </source>
</evidence>
<sequence>MVFLAKSTLMKTPALSLPAKLTALVSALVLALGLAGCGGGGDSQNTFRIGLEASYPPMEFKDASGKTVGFDIDMAREVAKRLGKDLKIVEIEFDGIWEGLNTERYDAAISACSITQARLKNYLFTKPYIANKQVIVAKKAIADKITSLDALAGMKVGVQKGTTADSACRKFLDENKSKQFTLESYPGATQALDNLELDRLQVVVVDLVVGSYYVNDAKRGFAYAPASFAYEPIGAAFKKTNTELHAKVDKILADMRADGTLQAISKKWFNEDIVSNVKQEYPE</sequence>
<dbReference type="PANTHER" id="PTHR35936">
    <property type="entry name" value="MEMBRANE-BOUND LYTIC MUREIN TRANSGLYCOSYLASE F"/>
    <property type="match status" value="1"/>
</dbReference>
<protein>
    <recommendedName>
        <fullName evidence="9">Amino acid ABC transporter substrate-binding protein</fullName>
    </recommendedName>
</protein>
<evidence type="ECO:0000256" key="3">
    <source>
        <dbReference type="ARBA" id="ARBA00022729"/>
    </source>
</evidence>
<dbReference type="EMBL" id="CP023004">
    <property type="protein sequence ID" value="AWI08205.1"/>
    <property type="molecule type" value="Genomic_DNA"/>
</dbReference>
<dbReference type="InterPro" id="IPR018313">
    <property type="entry name" value="SBP_3_CS"/>
</dbReference>
<name>A0A2U8E099_9BACT</name>
<dbReference type="Gene3D" id="3.40.190.10">
    <property type="entry name" value="Periplasmic binding protein-like II"/>
    <property type="match status" value="2"/>
</dbReference>
<dbReference type="PANTHER" id="PTHR35936:SF19">
    <property type="entry name" value="AMINO-ACID-BINDING PROTEIN YXEM-RELATED"/>
    <property type="match status" value="1"/>
</dbReference>
<dbReference type="InterPro" id="IPR001638">
    <property type="entry name" value="Solute-binding_3/MltF_N"/>
</dbReference>
<evidence type="ECO:0000313" key="8">
    <source>
        <dbReference type="Proteomes" id="UP000244896"/>
    </source>
</evidence>
<organism evidence="7 8">
    <name type="scientific">Ereboglobus luteus</name>
    <dbReference type="NCBI Taxonomy" id="1796921"/>
    <lineage>
        <taxon>Bacteria</taxon>
        <taxon>Pseudomonadati</taxon>
        <taxon>Verrucomicrobiota</taxon>
        <taxon>Opitutia</taxon>
        <taxon>Opitutales</taxon>
        <taxon>Opitutaceae</taxon>
        <taxon>Ereboglobus</taxon>
    </lineage>
</organism>
<evidence type="ECO:0000256" key="2">
    <source>
        <dbReference type="ARBA" id="ARBA00010333"/>
    </source>
</evidence>
<evidence type="ECO:0000259" key="6">
    <source>
        <dbReference type="SMART" id="SM00079"/>
    </source>
</evidence>
<keyword evidence="8" id="KW-1185">Reference proteome</keyword>
<feature type="domain" description="Ionotropic glutamate receptor C-terminal" evidence="6">
    <location>
        <begin position="46"/>
        <end position="271"/>
    </location>
</feature>
<dbReference type="GO" id="GO:0030313">
    <property type="term" value="C:cell envelope"/>
    <property type="evidence" value="ECO:0007669"/>
    <property type="project" value="UniProtKB-SubCell"/>
</dbReference>
<dbReference type="InterPro" id="IPR001320">
    <property type="entry name" value="Iontro_rcpt_C"/>
</dbReference>
<dbReference type="Pfam" id="PF00497">
    <property type="entry name" value="SBP_bac_3"/>
    <property type="match status" value="1"/>
</dbReference>
<dbReference type="KEGG" id="elut:CKA38_02035"/>
<comment type="similarity">
    <text evidence="2 4">Belongs to the bacterial solute-binding protein 3 family.</text>
</comment>
<evidence type="ECO:0008006" key="9">
    <source>
        <dbReference type="Google" id="ProtNLM"/>
    </source>
</evidence>
<dbReference type="AlphaFoldDB" id="A0A2U8E099"/>
<evidence type="ECO:0000256" key="1">
    <source>
        <dbReference type="ARBA" id="ARBA00004196"/>
    </source>
</evidence>
<dbReference type="SMART" id="SM00062">
    <property type="entry name" value="PBPb"/>
    <property type="match status" value="1"/>
</dbReference>
<dbReference type="PROSITE" id="PS01039">
    <property type="entry name" value="SBP_BACTERIAL_3"/>
    <property type="match status" value="1"/>
</dbReference>
<dbReference type="GO" id="GO:0016020">
    <property type="term" value="C:membrane"/>
    <property type="evidence" value="ECO:0007669"/>
    <property type="project" value="InterPro"/>
</dbReference>
<dbReference type="SUPFAM" id="SSF53850">
    <property type="entry name" value="Periplasmic binding protein-like II"/>
    <property type="match status" value="1"/>
</dbReference>
<gene>
    <name evidence="7" type="ORF">CKA38_02035</name>
</gene>
<dbReference type="OrthoDB" id="9774451at2"/>
<accession>A0A2U8E099</accession>
<proteinExistence type="inferred from homology"/>
<dbReference type="SMART" id="SM00079">
    <property type="entry name" value="PBPe"/>
    <property type="match status" value="1"/>
</dbReference>
<dbReference type="GO" id="GO:0015276">
    <property type="term" value="F:ligand-gated monoatomic ion channel activity"/>
    <property type="evidence" value="ECO:0007669"/>
    <property type="project" value="InterPro"/>
</dbReference>
<feature type="domain" description="Solute-binding protein family 3/N-terminal" evidence="5">
    <location>
        <begin position="46"/>
        <end position="272"/>
    </location>
</feature>
<evidence type="ECO:0000259" key="5">
    <source>
        <dbReference type="SMART" id="SM00062"/>
    </source>
</evidence>
<comment type="subcellular location">
    <subcellularLocation>
        <location evidence="1">Cell envelope</location>
    </subcellularLocation>
</comment>
<keyword evidence="3" id="KW-0732">Signal</keyword>
<dbReference type="Proteomes" id="UP000244896">
    <property type="component" value="Chromosome"/>
</dbReference>
<reference evidence="7 8" key="1">
    <citation type="journal article" date="2018" name="Syst. Appl. Microbiol.">
        <title>Ereboglobus luteus gen. nov. sp. nov. from cockroach guts, and new insights into the oxygen relationship of the genera Opitutus and Didymococcus (Verrucomicrobia: Opitutaceae).</title>
        <authorList>
            <person name="Tegtmeier D."/>
            <person name="Belitz A."/>
            <person name="Radek R."/>
            <person name="Heimerl T."/>
            <person name="Brune A."/>
        </authorList>
    </citation>
    <scope>NUCLEOTIDE SEQUENCE [LARGE SCALE GENOMIC DNA]</scope>
    <source>
        <strain evidence="7 8">Ho45</strain>
    </source>
</reference>
<evidence type="ECO:0000313" key="7">
    <source>
        <dbReference type="EMBL" id="AWI08205.1"/>
    </source>
</evidence>